<proteinExistence type="predicted"/>
<evidence type="ECO:0000256" key="1">
    <source>
        <dbReference type="SAM" id="MobiDB-lite"/>
    </source>
</evidence>
<dbReference type="EMBL" id="JAATJJ010000002">
    <property type="protein sequence ID" value="NJB72579.1"/>
    <property type="molecule type" value="Genomic_DNA"/>
</dbReference>
<dbReference type="RefSeq" id="WP_167965736.1">
    <property type="nucleotide sequence ID" value="NZ_JAATJJ010000002.1"/>
</dbReference>
<evidence type="ECO:0008006" key="4">
    <source>
        <dbReference type="Google" id="ProtNLM"/>
    </source>
</evidence>
<feature type="compositionally biased region" description="Low complexity" evidence="1">
    <location>
        <begin position="325"/>
        <end position="367"/>
    </location>
</feature>
<feature type="region of interest" description="Disordered" evidence="1">
    <location>
        <begin position="249"/>
        <end position="440"/>
    </location>
</feature>
<evidence type="ECO:0000313" key="2">
    <source>
        <dbReference type="EMBL" id="NJB72579.1"/>
    </source>
</evidence>
<sequence length="440" mass="49803">MMIQSHIPTNIKTYTLLSFLGFLVASCGSYQQASYYDNDGIYSNRENEVAVESRHNPEIQAQKKEADPYGDYFEQRANEYDEILDSEVFTDIDGYYGEAETDSLAVAQKEDYFSSENDYNGYAGWGDNSTSVSINIHSGLGFGFYDYGTPWGWNNWGWNNWGWNNWGWNNWGYPGYYGYGWNNWGWNNWGWGYYGYYNPWFNGYGWRNYYGYAYNPYYNRSRHYAYNNSRRGYYNRNAIAANSLRGRSNPALRSNLNTSRYRTTGTRSNINRSSTSARPNTNYRTGTTSRRAVSVDGVERNSAYRASRSTRAVPRYNSSSRSSQTYRGTTPRTSGYRSGTSTGTRNGYSTSRSTTPRTSTYRSSRTPATNNRTYRSSRSSSPRSSSYRSSNSSSRSSGSYRSSSPSRSSSSGSYRSSGSSSSGRSSGSSGRSSSSGGRRN</sequence>
<feature type="compositionally biased region" description="Low complexity" evidence="1">
    <location>
        <begin position="374"/>
        <end position="440"/>
    </location>
</feature>
<evidence type="ECO:0000313" key="3">
    <source>
        <dbReference type="Proteomes" id="UP000590442"/>
    </source>
</evidence>
<comment type="caution">
    <text evidence="2">The sequence shown here is derived from an EMBL/GenBank/DDBJ whole genome shotgun (WGS) entry which is preliminary data.</text>
</comment>
<name>A0A846R734_9FLAO</name>
<feature type="compositionally biased region" description="Polar residues" evidence="1">
    <location>
        <begin position="251"/>
        <end position="291"/>
    </location>
</feature>
<protein>
    <recommendedName>
        <fullName evidence="4">Vitellogenin II</fullName>
    </recommendedName>
</protein>
<organism evidence="2 3">
    <name type="scientific">Saonia flava</name>
    <dbReference type="NCBI Taxonomy" id="523696"/>
    <lineage>
        <taxon>Bacteria</taxon>
        <taxon>Pseudomonadati</taxon>
        <taxon>Bacteroidota</taxon>
        <taxon>Flavobacteriia</taxon>
        <taxon>Flavobacteriales</taxon>
        <taxon>Flavobacteriaceae</taxon>
        <taxon>Saonia</taxon>
    </lineage>
</organism>
<reference evidence="2 3" key="1">
    <citation type="submission" date="2020-03" db="EMBL/GenBank/DDBJ databases">
        <title>Genomic Encyclopedia of Type Strains, Phase IV (KMG-IV): sequencing the most valuable type-strain genomes for metagenomic binning, comparative biology and taxonomic classification.</title>
        <authorList>
            <person name="Goeker M."/>
        </authorList>
    </citation>
    <scope>NUCLEOTIDE SEQUENCE [LARGE SCALE GENOMIC DNA]</scope>
    <source>
        <strain evidence="2 3">DSM 29762</strain>
    </source>
</reference>
<dbReference type="AlphaFoldDB" id="A0A846R734"/>
<dbReference type="Proteomes" id="UP000590442">
    <property type="component" value="Unassembled WGS sequence"/>
</dbReference>
<accession>A0A846R734</accession>
<keyword evidence="3" id="KW-1185">Reference proteome</keyword>
<gene>
    <name evidence="2" type="ORF">GGR42_003070</name>
</gene>